<evidence type="ECO:0000313" key="3">
    <source>
        <dbReference type="Proteomes" id="UP000660262"/>
    </source>
</evidence>
<accession>A0A830HL82</accession>
<proteinExistence type="predicted"/>
<feature type="region of interest" description="Disordered" evidence="1">
    <location>
        <begin position="241"/>
        <end position="260"/>
    </location>
</feature>
<sequence length="307" mass="32416">MPDVHQRCIAGTLPGAATTGNATLTTCSLVDFPAIVPPYPHAKRDALAALGGADALGRAAAHAAVAPANEQVPVAIRWHGDDTNAQPLRGTVAALRPTNMFIMRMPRNRVMTDSITKPQENDSAAADDDDAPAAGDADIPWPPGGEGIVASVTTVARFQYASDVQFSDVALSTSSAKRNWSSHFETRRPNAAMPKRVTEHGERTTWRTVDLPPLMGMPSTIARQGWATPWVGAPGNLLFDQAGDGDLLPPQPQPQPQQEEVMVVSAGGTAADAAEEALAEEAEAFELYDDDDGDGDDDDDDDDDGDV</sequence>
<reference evidence="2" key="1">
    <citation type="submission" date="2020-10" db="EMBL/GenBank/DDBJ databases">
        <title>Unveiling of a novel bifunctional photoreceptor, Dualchrome1, isolated from a cosmopolitan green alga.</title>
        <authorList>
            <person name="Suzuki S."/>
            <person name="Kawachi M."/>
        </authorList>
    </citation>
    <scope>NUCLEOTIDE SEQUENCE</scope>
    <source>
        <strain evidence="2">NIES 2893</strain>
    </source>
</reference>
<keyword evidence="3" id="KW-1185">Reference proteome</keyword>
<dbReference type="AlphaFoldDB" id="A0A830HL82"/>
<dbReference type="Proteomes" id="UP000660262">
    <property type="component" value="Unassembled WGS sequence"/>
</dbReference>
<organism evidence="2 3">
    <name type="scientific">Pycnococcus provasolii</name>
    <dbReference type="NCBI Taxonomy" id="41880"/>
    <lineage>
        <taxon>Eukaryota</taxon>
        <taxon>Viridiplantae</taxon>
        <taxon>Chlorophyta</taxon>
        <taxon>Pseudoscourfieldiophyceae</taxon>
        <taxon>Pseudoscourfieldiales</taxon>
        <taxon>Pycnococcaceae</taxon>
        <taxon>Pycnococcus</taxon>
    </lineage>
</organism>
<feature type="region of interest" description="Disordered" evidence="1">
    <location>
        <begin position="285"/>
        <end position="307"/>
    </location>
</feature>
<dbReference type="EMBL" id="BNJQ01000011">
    <property type="protein sequence ID" value="GHP06029.1"/>
    <property type="molecule type" value="Genomic_DNA"/>
</dbReference>
<name>A0A830HL82_9CHLO</name>
<comment type="caution">
    <text evidence="2">The sequence shown here is derived from an EMBL/GenBank/DDBJ whole genome shotgun (WGS) entry which is preliminary data.</text>
</comment>
<evidence type="ECO:0000313" key="2">
    <source>
        <dbReference type="EMBL" id="GHP06029.1"/>
    </source>
</evidence>
<evidence type="ECO:0000256" key="1">
    <source>
        <dbReference type="SAM" id="MobiDB-lite"/>
    </source>
</evidence>
<gene>
    <name evidence="2" type="ORF">PPROV_000477600</name>
</gene>
<protein>
    <submittedName>
        <fullName evidence="2">Uncharacterized protein</fullName>
    </submittedName>
</protein>
<feature type="region of interest" description="Disordered" evidence="1">
    <location>
        <begin position="119"/>
        <end position="145"/>
    </location>
</feature>